<sequence>MTPNKNDKDTMEHGRLPNTTEIAQSRTISDNPVPSPGTTPVQSASGTNLDNGSSGQNASGMRGSTFHGAMGFSRGLGWGGIVIARGRGGRGNSGPGRGAFDPGRGRGQLSRGRGTTHSSRGGVQKAPRVARPADASKSAERPNNEVVQSISALSSSQATTKSIPMRCELNLNNEEDRKKYLEMAEYARFNKLSFRSEPLRDNANELARRRRLDRIMDMDDNAPVLSLSHGGGHRKAKEQSSPVESSDEPGMECIACGSKTHSTEWCLDGPSGNVPLCILCPSLQHNPEDCTKMSDMSLTEKVRIFVDGRANLPPLDAKVPWWDLLYTWLNDESSKGEALPTRFPWSQEFAKEIAHRQRGRYVMGLQAEFDSSGHDREMLPKDATTSTLDAVYVNHVAKEGATWIADFAKRMLGGGGHNGST</sequence>
<feature type="compositionally biased region" description="Polar residues" evidence="1">
    <location>
        <begin position="145"/>
        <end position="159"/>
    </location>
</feature>
<reference evidence="2 3" key="2">
    <citation type="submission" date="2020-05" db="EMBL/GenBank/DDBJ databases">
        <title>Identification and distribution of gene clusters putatively required for synthesis of sphingolipid metabolism inhibitors in phylogenetically diverse species of the filamentous fungus Fusarium.</title>
        <authorList>
            <person name="Kim H.-S."/>
            <person name="Busman M."/>
            <person name="Brown D.W."/>
            <person name="Divon H."/>
            <person name="Uhlig S."/>
            <person name="Proctor R.H."/>
        </authorList>
    </citation>
    <scope>NUCLEOTIDE SEQUENCE [LARGE SCALE GENOMIC DNA]</scope>
    <source>
        <strain evidence="2 3">NRRL 25331</strain>
    </source>
</reference>
<feature type="region of interest" description="Disordered" evidence="1">
    <location>
        <begin position="1"/>
        <end position="66"/>
    </location>
</feature>
<gene>
    <name evidence="2" type="ORF">FCIRC_6390</name>
</gene>
<name>A0A8H5TUT6_FUSCI</name>
<evidence type="ECO:0000313" key="2">
    <source>
        <dbReference type="EMBL" id="KAF5678775.1"/>
    </source>
</evidence>
<reference evidence="3" key="1">
    <citation type="journal article" date="2020" name="BMC Genomics">
        <title>Correction to: Identification and distribution of gene clusters required for synthesis of sphingolipid metabolism inhibitors in diverse species of the filamentous fungus Fusarium.</title>
        <authorList>
            <person name="Kim H.S."/>
            <person name="Lohmar J.M."/>
            <person name="Busman M."/>
            <person name="Brown D.W."/>
            <person name="Naumann T.A."/>
            <person name="Divon H.H."/>
            <person name="Lysoe E."/>
            <person name="Uhlig S."/>
            <person name="Proctor R.H."/>
        </authorList>
    </citation>
    <scope>NUCLEOTIDE SEQUENCE [LARGE SCALE GENOMIC DNA]</scope>
    <source>
        <strain evidence="3">NRRL 25331</strain>
    </source>
</reference>
<comment type="caution">
    <text evidence="2">The sequence shown here is derived from an EMBL/GenBank/DDBJ whole genome shotgun (WGS) entry which is preliminary data.</text>
</comment>
<feature type="compositionally biased region" description="Polar residues" evidence="1">
    <location>
        <begin position="17"/>
        <end position="59"/>
    </location>
</feature>
<dbReference type="EMBL" id="JAAQPE010000209">
    <property type="protein sequence ID" value="KAF5678775.1"/>
    <property type="molecule type" value="Genomic_DNA"/>
</dbReference>
<evidence type="ECO:0000313" key="3">
    <source>
        <dbReference type="Proteomes" id="UP000572754"/>
    </source>
</evidence>
<dbReference type="AlphaFoldDB" id="A0A8H5TUT6"/>
<feature type="region of interest" description="Disordered" evidence="1">
    <location>
        <begin position="224"/>
        <end position="249"/>
    </location>
</feature>
<feature type="compositionally biased region" description="Basic and acidic residues" evidence="1">
    <location>
        <begin position="1"/>
        <end position="15"/>
    </location>
</feature>
<protein>
    <submittedName>
        <fullName evidence="2">Uncharacterized protein</fullName>
    </submittedName>
</protein>
<accession>A0A8H5TUT6</accession>
<organism evidence="2 3">
    <name type="scientific">Fusarium circinatum</name>
    <name type="common">Pitch canker fungus</name>
    <name type="synonym">Gibberella circinata</name>
    <dbReference type="NCBI Taxonomy" id="48490"/>
    <lineage>
        <taxon>Eukaryota</taxon>
        <taxon>Fungi</taxon>
        <taxon>Dikarya</taxon>
        <taxon>Ascomycota</taxon>
        <taxon>Pezizomycotina</taxon>
        <taxon>Sordariomycetes</taxon>
        <taxon>Hypocreomycetidae</taxon>
        <taxon>Hypocreales</taxon>
        <taxon>Nectriaceae</taxon>
        <taxon>Fusarium</taxon>
        <taxon>Fusarium fujikuroi species complex</taxon>
    </lineage>
</organism>
<feature type="region of interest" description="Disordered" evidence="1">
    <location>
        <begin position="87"/>
        <end position="159"/>
    </location>
</feature>
<feature type="compositionally biased region" description="Low complexity" evidence="1">
    <location>
        <begin position="107"/>
        <end position="122"/>
    </location>
</feature>
<proteinExistence type="predicted"/>
<dbReference type="Proteomes" id="UP000572754">
    <property type="component" value="Unassembled WGS sequence"/>
</dbReference>
<keyword evidence="3" id="KW-1185">Reference proteome</keyword>
<evidence type="ECO:0000256" key="1">
    <source>
        <dbReference type="SAM" id="MobiDB-lite"/>
    </source>
</evidence>